<evidence type="ECO:0000256" key="1">
    <source>
        <dbReference type="SAM" id="MobiDB-lite"/>
    </source>
</evidence>
<keyword evidence="4" id="KW-1185">Reference proteome</keyword>
<feature type="compositionally biased region" description="Low complexity" evidence="1">
    <location>
        <begin position="1129"/>
        <end position="1148"/>
    </location>
</feature>
<feature type="region of interest" description="Disordered" evidence="1">
    <location>
        <begin position="838"/>
        <end position="872"/>
    </location>
</feature>
<dbReference type="InterPro" id="IPR001849">
    <property type="entry name" value="PH_domain"/>
</dbReference>
<feature type="compositionally biased region" description="Low complexity" evidence="1">
    <location>
        <begin position="82"/>
        <end position="95"/>
    </location>
</feature>
<proteinExistence type="predicted"/>
<comment type="caution">
    <text evidence="3">The sequence shown here is derived from an EMBL/GenBank/DDBJ whole genome shotgun (WGS) entry which is preliminary data.</text>
</comment>
<dbReference type="Gene3D" id="2.30.29.30">
    <property type="entry name" value="Pleckstrin-homology domain (PH domain)/Phosphotyrosine-binding domain (PTB)"/>
    <property type="match status" value="1"/>
</dbReference>
<reference evidence="3 4" key="1">
    <citation type="journal article" date="2021" name="MBio">
        <title>A New Model Trypanosomatid, Novymonas esmeraldas: Genomic Perception of Its 'Candidatus Pandoraea novymonadis' Endosymbiont.</title>
        <authorList>
            <person name="Zakharova A."/>
            <person name="Saura A."/>
            <person name="Butenko A."/>
            <person name="Podesvova L."/>
            <person name="Warmusova S."/>
            <person name="Kostygov A.Y."/>
            <person name="Nenarokova A."/>
            <person name="Lukes J."/>
            <person name="Opperdoes F.R."/>
            <person name="Yurchenko V."/>
        </authorList>
    </citation>
    <scope>NUCLEOTIDE SEQUENCE [LARGE SCALE GENOMIC DNA]</scope>
    <source>
        <strain evidence="3 4">E262AT.01</strain>
    </source>
</reference>
<feature type="compositionally biased region" description="Low complexity" evidence="1">
    <location>
        <begin position="122"/>
        <end position="137"/>
    </location>
</feature>
<feature type="region of interest" description="Disordered" evidence="1">
    <location>
        <begin position="122"/>
        <end position="152"/>
    </location>
</feature>
<feature type="region of interest" description="Disordered" evidence="1">
    <location>
        <begin position="774"/>
        <end position="820"/>
    </location>
</feature>
<feature type="region of interest" description="Disordered" evidence="1">
    <location>
        <begin position="936"/>
        <end position="966"/>
    </location>
</feature>
<feature type="compositionally biased region" description="Low complexity" evidence="1">
    <location>
        <begin position="1007"/>
        <end position="1020"/>
    </location>
</feature>
<dbReference type="InterPro" id="IPR011993">
    <property type="entry name" value="PH-like_dom_sf"/>
</dbReference>
<evidence type="ECO:0000313" key="4">
    <source>
        <dbReference type="Proteomes" id="UP001430356"/>
    </source>
</evidence>
<feature type="compositionally biased region" description="Gly residues" evidence="1">
    <location>
        <begin position="398"/>
        <end position="407"/>
    </location>
</feature>
<protein>
    <submittedName>
        <fullName evidence="3">PH domain containing protein</fullName>
    </submittedName>
</protein>
<sequence length="1274" mass="133238">MSGPHTTTADAAVVCLRVLRRLLQDEEATLAQLSYLMENLHDPLAHACMPARQRPVVAPTPPLSSVSTAGVVNRFGSPGKYAHASESSPAAAAASDDGARQRVPPQPAVVVVVTQQQQQQQQQQVATPAKGGKAAARTGKKGGGGATAATATATATAPRAPLTFSQYWDLFANLPTLYAVHLTLVQQLDAIHQRLLHIVGELYPGGRDNAVDHDAPAGGATLVEDLLGRAPQSSQTAPASDTGVNSQIYARKHVSALRHTPVCPATGTRSVWQDIGAMVCEFFGSELMKHFMAEHMMYTVKYTQRAAPQLLRLSRLWRWGVEGAPSSSPPASLAHLAEADRQALVQCDLFLDFLWRSFGSTGKPADSRVRLAPSPELRRSDSAEGGGPTPAPSPTEATGGGGGGGGPRRSRPTSAAAPPATALPPIPAAWEGFRTLLELLATPLGILRRYSHVARCLVESGALLPKDRQRLQSCFVDVAALRISEETNLVMEELSLRDVAGIMALMDLPGARSPLVPGRSSGGGALAAGAAMNSGGAVGVAVHNGHMAAEGGFFGNVSGATPAGAVAAAAAPADHGSRALIHYGRLLKRFGRGRHERLTFLFSDWMCYVEECANGRFRVRGTVPLLDLRVVEVRDDASLDTVNCFELTSPHMPKRIIFYAASPEQRCQWVDAIRYTARRFCAQQRDVANGAVRKTSTSAVTTGDGDVPSVMRSTAPMLMPSSRLSRQRRYDGVWQEYVDLQRRMAEVAPQAPHLFPSAAVVSAASPSTMGGALPSFASSTCHSPPPPNNGPSSDPSRDGSFAGQRSSSTHRQMDYDVTPWSQRASMHRRIRSQELITALQHQQQQQQQLAAPSPNCVTPTHPAPAQAGSNAELDSPVVPPLGSDIIDILSPVGSAGKRVPSPVPSSLHPQHQQQPQQMSLRLLSPVTVAVGVLSGRRSSGSLRPTTVEGMSSTGRGIAGGVGTPLRRPVSERFEAVAFSSSGGGGSLGHHQRTSSTPLHGSLISQREQPQLPESSSLPESATRRTRGSRDGGGGAHVPPLSPSAKPNHGAAEESADDKIILEDSTTVGSESDVEDNSLCHTAAAPPATAAAAVPSSLSREAFYHTGEHSKESDQSSDTASSGILDAIMAAPEHPSASPSHAAHESGAARAVRWSKPSPGPPSSGVAVAIRAPSGLCGAAADGEDKEGNDAGSRDTPAAAAAADRSVSVTISAGPPEQSVTNAAEEDDSATATATVTAFRLSENEQHRLLAPSSPVDILDGTVASTAALLDSSTR</sequence>
<dbReference type="Pfam" id="PF00169">
    <property type="entry name" value="PH"/>
    <property type="match status" value="1"/>
</dbReference>
<feature type="compositionally biased region" description="Basic and acidic residues" evidence="1">
    <location>
        <begin position="1101"/>
        <end position="1113"/>
    </location>
</feature>
<feature type="compositionally biased region" description="Low complexity" evidence="1">
    <location>
        <begin position="898"/>
        <end position="917"/>
    </location>
</feature>
<feature type="domain" description="PH" evidence="2">
    <location>
        <begin position="579"/>
        <end position="678"/>
    </location>
</feature>
<dbReference type="SUPFAM" id="SSF50729">
    <property type="entry name" value="PH domain-like"/>
    <property type="match status" value="1"/>
</dbReference>
<dbReference type="EMBL" id="JAECZO010000109">
    <property type="protein sequence ID" value="KAK7197533.1"/>
    <property type="molecule type" value="Genomic_DNA"/>
</dbReference>
<feature type="region of interest" description="Disordered" evidence="1">
    <location>
        <begin position="892"/>
        <end position="917"/>
    </location>
</feature>
<accession>A0AAW0ETP0</accession>
<gene>
    <name evidence="3" type="ORF">NESM_000703100</name>
</gene>
<feature type="region of interest" description="Disordered" evidence="1">
    <location>
        <begin position="80"/>
        <end position="103"/>
    </location>
</feature>
<evidence type="ECO:0000259" key="2">
    <source>
        <dbReference type="PROSITE" id="PS50003"/>
    </source>
</evidence>
<feature type="compositionally biased region" description="Low complexity" evidence="1">
    <location>
        <begin position="1081"/>
        <end position="1092"/>
    </location>
</feature>
<feature type="compositionally biased region" description="Polar residues" evidence="1">
    <location>
        <begin position="993"/>
        <end position="1006"/>
    </location>
</feature>
<dbReference type="PROSITE" id="PS50003">
    <property type="entry name" value="PH_DOMAIN"/>
    <property type="match status" value="1"/>
</dbReference>
<dbReference type="SMART" id="SM00233">
    <property type="entry name" value="PH"/>
    <property type="match status" value="1"/>
</dbReference>
<feature type="region of interest" description="Disordered" evidence="1">
    <location>
        <begin position="980"/>
        <end position="1230"/>
    </location>
</feature>
<organism evidence="3 4">
    <name type="scientific">Novymonas esmeraldas</name>
    <dbReference type="NCBI Taxonomy" id="1808958"/>
    <lineage>
        <taxon>Eukaryota</taxon>
        <taxon>Discoba</taxon>
        <taxon>Euglenozoa</taxon>
        <taxon>Kinetoplastea</taxon>
        <taxon>Metakinetoplastina</taxon>
        <taxon>Trypanosomatida</taxon>
        <taxon>Trypanosomatidae</taxon>
        <taxon>Novymonas</taxon>
    </lineage>
</organism>
<evidence type="ECO:0000313" key="3">
    <source>
        <dbReference type="EMBL" id="KAK7197533.1"/>
    </source>
</evidence>
<dbReference type="AlphaFoldDB" id="A0AAW0ETP0"/>
<name>A0AAW0ETP0_9TRYP</name>
<dbReference type="Proteomes" id="UP001430356">
    <property type="component" value="Unassembled WGS sequence"/>
</dbReference>
<feature type="region of interest" description="Disordered" evidence="1">
    <location>
        <begin position="362"/>
        <end position="420"/>
    </location>
</feature>